<proteinExistence type="predicted"/>
<evidence type="ECO:0000313" key="1">
    <source>
        <dbReference type="EMBL" id="SEQ37136.1"/>
    </source>
</evidence>
<accession>A0A1H9FGT2</accession>
<gene>
    <name evidence="1" type="ORF">SAMN05421510_10439</name>
</gene>
<evidence type="ECO:0000313" key="2">
    <source>
        <dbReference type="Proteomes" id="UP000181998"/>
    </source>
</evidence>
<name>A0A1H9FGT2_9PROT</name>
<dbReference type="EMBL" id="FOFX01000043">
    <property type="protein sequence ID" value="SEQ37136.1"/>
    <property type="molecule type" value="Genomic_DNA"/>
</dbReference>
<sequence length="319" mass="36224">MFLRKELLIFAFWFLPFAVFAESTEWSNVGLRIEIREVLLPIGPTRLPYVIAVQQDGPAFYAGVQPGDVVSFLKCGKWNINFIDNLSNSGTYFRNYTSVGNQNFKDAYHVNSYCQTERGALISTVIPPGDARLTNELKVFRTAKPGSGAWLSDKNEIATNLSNARASESNVHTELRNRAEAELRKSPCSYDVSNPYNLAAMPPIIREMSAAAAAAGRGEENLLFWRDVVQLLCDEERNGKLPSFESALFRMSWGRLDPCKYDPNVDYSNVPLDPDRRERRYSRTEYESVKDFDYMLKVLLNDDQRKCFNDLIRNPGAGK</sequence>
<reference evidence="1 2" key="1">
    <citation type="submission" date="2016-10" db="EMBL/GenBank/DDBJ databases">
        <authorList>
            <person name="de Groot N.N."/>
        </authorList>
    </citation>
    <scope>NUCLEOTIDE SEQUENCE [LARGE SCALE GENOMIC DNA]</scope>
    <source>
        <strain evidence="1 2">Nm9</strain>
    </source>
</reference>
<dbReference type="AlphaFoldDB" id="A0A1H9FGT2"/>
<organism evidence="1 2">
    <name type="scientific">Nitrosomonas ureae</name>
    <dbReference type="NCBI Taxonomy" id="44577"/>
    <lineage>
        <taxon>Bacteria</taxon>
        <taxon>Pseudomonadati</taxon>
        <taxon>Pseudomonadota</taxon>
        <taxon>Betaproteobacteria</taxon>
        <taxon>Nitrosomonadales</taxon>
        <taxon>Nitrosomonadaceae</taxon>
        <taxon>Nitrosomonas</taxon>
    </lineage>
</organism>
<dbReference type="Proteomes" id="UP000181998">
    <property type="component" value="Unassembled WGS sequence"/>
</dbReference>
<protein>
    <submittedName>
        <fullName evidence="1">Uncharacterized protein</fullName>
    </submittedName>
</protein>
<dbReference type="RefSeq" id="WP_074721882.1">
    <property type="nucleotide sequence ID" value="NZ_FOFX01000043.1"/>
</dbReference>
<dbReference type="OrthoDB" id="9940322at2"/>